<dbReference type="InterPro" id="IPR014917">
    <property type="entry name" value="DUF1800"/>
</dbReference>
<organism evidence="1 2">
    <name type="scientific">Shimia sagamensis</name>
    <dbReference type="NCBI Taxonomy" id="1566352"/>
    <lineage>
        <taxon>Bacteria</taxon>
        <taxon>Pseudomonadati</taxon>
        <taxon>Pseudomonadota</taxon>
        <taxon>Alphaproteobacteria</taxon>
        <taxon>Rhodobacterales</taxon>
        <taxon>Roseobacteraceae</taxon>
    </lineage>
</organism>
<dbReference type="Proteomes" id="UP001157961">
    <property type="component" value="Unassembled WGS sequence"/>
</dbReference>
<keyword evidence="2" id="KW-1185">Reference proteome</keyword>
<sequence length="466" mass="51633">MVFDPDIAQTRFGYGRSPKVVGPQGVDEMLALLRAPEVQMPWFPFPSDAEMREKMLALLNARRKISKAEKGSDAQQALQKAFKTARRASKQEGAKWIGATLARRVWSRDGLRERLVAFWNDHFSAPGKNVIYRYTEPAYVANAIRPHVGGRFEDMLIAAVLHPQMLHFLDQNNSVGPNSAIAKKRPQKNLGLNENLAREILELHTLGVGGGYTQDDVRQLAELLTGVTTIQKEGTAYLSKRAEPGPETVLGKEYGTRRARVSDVHAVLRDLARHPDTARHITHKLAVHFVSDTPDEDLLVSMGARYLETDGDLAEVVEAMLRHSAAWAAVEDGAGNFKQPELFVSSALRALAVPKKQLRDVKSHQLERLLGTPLRTMGQPWRRPFGPDGFEEDDGHWLTAQGMAARLQWALGVPAEVLDALPDPRDFVQTTLGTSAPASVRFAAETAENRREGVALVLMSPAFQRV</sequence>
<dbReference type="RefSeq" id="WP_283425445.1">
    <property type="nucleotide sequence ID" value="NZ_FXTY01000002.1"/>
</dbReference>
<accession>A0ABY1NSE0</accession>
<evidence type="ECO:0000313" key="2">
    <source>
        <dbReference type="Proteomes" id="UP001157961"/>
    </source>
</evidence>
<proteinExistence type="predicted"/>
<protein>
    <submittedName>
        <fullName evidence="1">Uncharacterized conserved protein, DUF1800 family</fullName>
    </submittedName>
</protein>
<dbReference type="Pfam" id="PF08811">
    <property type="entry name" value="DUF1800"/>
    <property type="match status" value="1"/>
</dbReference>
<comment type="caution">
    <text evidence="1">The sequence shown here is derived from an EMBL/GenBank/DDBJ whole genome shotgun (WGS) entry which is preliminary data.</text>
</comment>
<gene>
    <name evidence="1" type="ORF">SAMN06265373_102729</name>
</gene>
<dbReference type="EMBL" id="FXTY01000002">
    <property type="protein sequence ID" value="SMP14764.1"/>
    <property type="molecule type" value="Genomic_DNA"/>
</dbReference>
<evidence type="ECO:0000313" key="1">
    <source>
        <dbReference type="EMBL" id="SMP14764.1"/>
    </source>
</evidence>
<reference evidence="1 2" key="1">
    <citation type="submission" date="2017-05" db="EMBL/GenBank/DDBJ databases">
        <authorList>
            <person name="Varghese N."/>
            <person name="Submissions S."/>
        </authorList>
    </citation>
    <scope>NUCLEOTIDE SEQUENCE [LARGE SCALE GENOMIC DNA]</scope>
    <source>
        <strain evidence="1 2">DSM 29734</strain>
    </source>
</reference>
<name>A0ABY1NSE0_9RHOB</name>